<evidence type="ECO:0000313" key="1">
    <source>
        <dbReference type="EMBL" id="SDT67019.1"/>
    </source>
</evidence>
<accession>A0A1H2C9L1</accession>
<protein>
    <submittedName>
        <fullName evidence="1">Uncharacterized protein</fullName>
    </submittedName>
</protein>
<reference evidence="1 2" key="1">
    <citation type="submission" date="2016-10" db="EMBL/GenBank/DDBJ databases">
        <authorList>
            <person name="de Groot N.N."/>
        </authorList>
    </citation>
    <scope>NUCLEOTIDE SEQUENCE [LARGE SCALE GENOMIC DNA]</scope>
    <source>
        <strain evidence="1 2">DSM 43941</strain>
    </source>
</reference>
<sequence>MISPSDPLWRAAQQAADCLSQAGYAFVEDDRIEGLATTVQRFLESVGIPTNPGGETRRSA</sequence>
<organism evidence="1 2">
    <name type="scientific">Actinoplanes derwentensis</name>
    <dbReference type="NCBI Taxonomy" id="113562"/>
    <lineage>
        <taxon>Bacteria</taxon>
        <taxon>Bacillati</taxon>
        <taxon>Actinomycetota</taxon>
        <taxon>Actinomycetes</taxon>
        <taxon>Micromonosporales</taxon>
        <taxon>Micromonosporaceae</taxon>
        <taxon>Actinoplanes</taxon>
    </lineage>
</organism>
<keyword evidence="2" id="KW-1185">Reference proteome</keyword>
<evidence type="ECO:0000313" key="2">
    <source>
        <dbReference type="Proteomes" id="UP000198688"/>
    </source>
</evidence>
<dbReference type="AlphaFoldDB" id="A0A1H2C9L1"/>
<proteinExistence type="predicted"/>
<name>A0A1H2C9L1_9ACTN</name>
<gene>
    <name evidence="1" type="ORF">SAMN04489716_5417</name>
</gene>
<dbReference type="Proteomes" id="UP000198688">
    <property type="component" value="Chromosome I"/>
</dbReference>
<dbReference type="EMBL" id="LT629758">
    <property type="protein sequence ID" value="SDT67019.1"/>
    <property type="molecule type" value="Genomic_DNA"/>
</dbReference>